<comment type="caution">
    <text evidence="2">The sequence shown here is derived from an EMBL/GenBank/DDBJ whole genome shotgun (WGS) entry which is preliminary data.</text>
</comment>
<dbReference type="EMBL" id="JAPTMY010000055">
    <property type="protein sequence ID" value="MCZ0859464.1"/>
    <property type="molecule type" value="Genomic_DNA"/>
</dbReference>
<evidence type="ECO:0000313" key="3">
    <source>
        <dbReference type="Proteomes" id="UP001072034"/>
    </source>
</evidence>
<feature type="region of interest" description="Disordered" evidence="1">
    <location>
        <begin position="1"/>
        <end position="23"/>
    </location>
</feature>
<dbReference type="Proteomes" id="UP001072034">
    <property type="component" value="Unassembled WGS sequence"/>
</dbReference>
<protein>
    <submittedName>
        <fullName evidence="2">Uncharacterized protein</fullName>
    </submittedName>
</protein>
<gene>
    <name evidence="2" type="ORF">OHJ16_15635</name>
</gene>
<accession>A0ABT4ICJ1</accession>
<organism evidence="2 3">
    <name type="scientific">Actinomyces israelii</name>
    <dbReference type="NCBI Taxonomy" id="1659"/>
    <lineage>
        <taxon>Bacteria</taxon>
        <taxon>Bacillati</taxon>
        <taxon>Actinomycetota</taxon>
        <taxon>Actinomycetes</taxon>
        <taxon>Actinomycetales</taxon>
        <taxon>Actinomycetaceae</taxon>
        <taxon>Actinomyces</taxon>
    </lineage>
</organism>
<proteinExistence type="predicted"/>
<keyword evidence="3" id="KW-1185">Reference proteome</keyword>
<evidence type="ECO:0000313" key="2">
    <source>
        <dbReference type="EMBL" id="MCZ0859464.1"/>
    </source>
</evidence>
<reference evidence="2" key="1">
    <citation type="submission" date="2022-10" db="EMBL/GenBank/DDBJ databases">
        <title>Genome sequence of Actinomyces israelii ATCC 10048.</title>
        <authorList>
            <person name="Watt R.M."/>
            <person name="Tong W.M."/>
        </authorList>
    </citation>
    <scope>NUCLEOTIDE SEQUENCE</scope>
    <source>
        <strain evidence="2">ATCC 10048</strain>
    </source>
</reference>
<dbReference type="RefSeq" id="WP_156966812.1">
    <property type="nucleotide sequence ID" value="NZ_JAPTMY010000055.1"/>
</dbReference>
<sequence length="115" mass="12150">MELTRRAGRREMGPVGGHAAGPMNAPAMIPPIGATHAAGIWKVGMDVDLGFSALIPVRSVRSYMAASSHEAATALLVPSPFCDRCDDGHKAYAGEDLEESVDSGDRLYKSQKVVP</sequence>
<name>A0ABT4ICJ1_9ACTO</name>
<evidence type="ECO:0000256" key="1">
    <source>
        <dbReference type="SAM" id="MobiDB-lite"/>
    </source>
</evidence>